<protein>
    <recommendedName>
        <fullName evidence="1">RecQ mediated genome instability protein 1 OB-fold domain-containing protein</fullName>
    </recommendedName>
</protein>
<dbReference type="AlphaFoldDB" id="A0AAX4HFB6"/>
<organism evidence="2 3">
    <name type="scientific">Australozyma saopauloensis</name>
    <dbReference type="NCBI Taxonomy" id="291208"/>
    <lineage>
        <taxon>Eukaryota</taxon>
        <taxon>Fungi</taxon>
        <taxon>Dikarya</taxon>
        <taxon>Ascomycota</taxon>
        <taxon>Saccharomycotina</taxon>
        <taxon>Pichiomycetes</taxon>
        <taxon>Metschnikowiaceae</taxon>
        <taxon>Australozyma</taxon>
    </lineage>
</organism>
<dbReference type="GeneID" id="88175489"/>
<accession>A0AAX4HFB6</accession>
<dbReference type="InterPro" id="IPR042470">
    <property type="entry name" value="RMI1_N_C_sf"/>
</dbReference>
<feature type="domain" description="RecQ mediated genome instability protein 1 OB-fold" evidence="1">
    <location>
        <begin position="17"/>
        <end position="149"/>
    </location>
</feature>
<reference evidence="2 3" key="1">
    <citation type="submission" date="2023-10" db="EMBL/GenBank/DDBJ databases">
        <title>Draft Genome Sequence of Candida saopaulonensis from a very Premature Infant with Sepsis.</title>
        <authorList>
            <person name="Ning Y."/>
            <person name="Dai R."/>
            <person name="Xiao M."/>
            <person name="Xu Y."/>
            <person name="Yan Q."/>
            <person name="Zhang L."/>
        </authorList>
    </citation>
    <scope>NUCLEOTIDE SEQUENCE [LARGE SCALE GENOMIC DNA]</scope>
    <source>
        <strain evidence="2 3">19XY460</strain>
    </source>
</reference>
<name>A0AAX4HFB6_9ASCO</name>
<dbReference type="RefSeq" id="XP_062879436.1">
    <property type="nucleotide sequence ID" value="XM_063023366.1"/>
</dbReference>
<dbReference type="Gene3D" id="2.40.50.770">
    <property type="entry name" value="RecQ-mediated genome instability protein Rmi1, C-terminal domain"/>
    <property type="match status" value="1"/>
</dbReference>
<sequence length="188" mass="21415">MSGFILLNFQDKEHETLLSSIACTVLLAFVISESKEKILEEWRYCNDPNTAPFERVEHANRPVIYGIDFDDTEDGNQLQTSGKALYKLLLQDNDGHVFYAFEIEELPFLHPSVKSTENPLPIPMGGKLELFKGTVVSYGFVLLRRNSCRYQAPNLGSEFSQKLNDGLVQKYIEMLERQLHGDKGSNPR</sequence>
<dbReference type="EMBL" id="CP138898">
    <property type="protein sequence ID" value="WPK27058.1"/>
    <property type="molecule type" value="Genomic_DNA"/>
</dbReference>
<keyword evidence="3" id="KW-1185">Reference proteome</keyword>
<dbReference type="KEGG" id="asau:88175489"/>
<dbReference type="Pfam" id="PF08585">
    <property type="entry name" value="RMI1_N_C"/>
    <property type="match status" value="1"/>
</dbReference>
<dbReference type="InterPro" id="IPR013894">
    <property type="entry name" value="RMI1_OB"/>
</dbReference>
<proteinExistence type="predicted"/>
<gene>
    <name evidence="2" type="ORF">PUMCH_004429</name>
</gene>
<dbReference type="Proteomes" id="UP001338582">
    <property type="component" value="Chromosome 5"/>
</dbReference>
<evidence type="ECO:0000313" key="3">
    <source>
        <dbReference type="Proteomes" id="UP001338582"/>
    </source>
</evidence>
<evidence type="ECO:0000313" key="2">
    <source>
        <dbReference type="EMBL" id="WPK27058.1"/>
    </source>
</evidence>
<evidence type="ECO:0000259" key="1">
    <source>
        <dbReference type="Pfam" id="PF08585"/>
    </source>
</evidence>